<evidence type="ECO:0000256" key="1">
    <source>
        <dbReference type="ARBA" id="ARBA00007362"/>
    </source>
</evidence>
<proteinExistence type="inferred from homology"/>
<evidence type="ECO:0000259" key="3">
    <source>
        <dbReference type="Pfam" id="PF00892"/>
    </source>
</evidence>
<dbReference type="SUPFAM" id="SSF103481">
    <property type="entry name" value="Multidrug resistance efflux transporter EmrE"/>
    <property type="match status" value="2"/>
</dbReference>
<feature type="transmembrane region" description="Helical" evidence="2">
    <location>
        <begin position="213"/>
        <end position="234"/>
    </location>
</feature>
<dbReference type="InterPro" id="IPR037185">
    <property type="entry name" value="EmrE-like"/>
</dbReference>
<dbReference type="EMBL" id="AZQP01000032">
    <property type="protein sequence ID" value="EYE87977.1"/>
    <property type="molecule type" value="Genomic_DNA"/>
</dbReference>
<feature type="transmembrane region" description="Helical" evidence="2">
    <location>
        <begin position="182"/>
        <end position="201"/>
    </location>
</feature>
<comment type="caution">
    <text evidence="4">The sequence shown here is derived from an EMBL/GenBank/DDBJ whole genome shotgun (WGS) entry which is preliminary data.</text>
</comment>
<feature type="transmembrane region" description="Helical" evidence="2">
    <location>
        <begin position="241"/>
        <end position="261"/>
    </location>
</feature>
<evidence type="ECO:0000256" key="2">
    <source>
        <dbReference type="SAM" id="Phobius"/>
    </source>
</evidence>
<sequence>MHIRGYIYAIISAIFFGSAGIFVKNGYSNNFTPVDLLMLQYIIAGVILFFICLFKYKKDLSLNSTTIKKLLIQGAIGNTLMTVFFYSSFKYLEVSVATMLLYTYPAMVALFSFLFFGEKITRRKATAIIGTFLGCVLVLNIFSFEFNFELKGILFGILSAVFYSFMNIYAQNLVDEVPPIVVTFYTTIFSLLVLIIFNFNFIEKLPYVTLNSLSNAALLAFFCEIIPLTLLYGAIKYIGPVITSIISTLEIPSAAIFSYFIMGEKFTLNQISGIVIIVFCVILLKKDDKN</sequence>
<feature type="domain" description="EamA" evidence="3">
    <location>
        <begin position="151"/>
        <end position="284"/>
    </location>
</feature>
<keyword evidence="5" id="KW-1185">Reference proteome</keyword>
<evidence type="ECO:0000313" key="5">
    <source>
        <dbReference type="Proteomes" id="UP000019681"/>
    </source>
</evidence>
<feature type="transmembrane region" description="Helical" evidence="2">
    <location>
        <begin position="267"/>
        <end position="284"/>
    </location>
</feature>
<feature type="domain" description="EamA" evidence="3">
    <location>
        <begin position="4"/>
        <end position="139"/>
    </location>
</feature>
<keyword evidence="2" id="KW-0812">Transmembrane</keyword>
<keyword evidence="2" id="KW-0472">Membrane</keyword>
<dbReference type="STRING" id="1403537.Q428_10425"/>
<dbReference type="PANTHER" id="PTHR22911:SF137">
    <property type="entry name" value="SOLUTE CARRIER FAMILY 35 MEMBER G2-RELATED"/>
    <property type="match status" value="1"/>
</dbReference>
<reference evidence="4 5" key="1">
    <citation type="journal article" date="2014" name="Genome Announc.">
        <title>Draft Genome Sequence of Fervidicella metallireducens Strain AeBT, an Iron-Reducing Thermoanaerobe from the Great Artesian Basin.</title>
        <authorList>
            <person name="Patel B.K."/>
        </authorList>
    </citation>
    <scope>NUCLEOTIDE SEQUENCE [LARGE SCALE GENOMIC DNA]</scope>
    <source>
        <strain evidence="4 5">AeB</strain>
    </source>
</reference>
<dbReference type="Gene3D" id="1.10.3730.20">
    <property type="match status" value="1"/>
</dbReference>
<feature type="transmembrane region" description="Helical" evidence="2">
    <location>
        <begin position="152"/>
        <end position="170"/>
    </location>
</feature>
<feature type="transmembrane region" description="Helical" evidence="2">
    <location>
        <begin position="70"/>
        <end position="89"/>
    </location>
</feature>
<feature type="transmembrane region" description="Helical" evidence="2">
    <location>
        <begin position="128"/>
        <end position="146"/>
    </location>
</feature>
<dbReference type="Proteomes" id="UP000019681">
    <property type="component" value="Unassembled WGS sequence"/>
</dbReference>
<dbReference type="AlphaFoldDB" id="A0A017RTI8"/>
<protein>
    <submittedName>
        <fullName evidence="4">Membrane protein</fullName>
    </submittedName>
</protein>
<organism evidence="4 5">
    <name type="scientific">Fervidicella metallireducens AeB</name>
    <dbReference type="NCBI Taxonomy" id="1403537"/>
    <lineage>
        <taxon>Bacteria</taxon>
        <taxon>Bacillati</taxon>
        <taxon>Bacillota</taxon>
        <taxon>Clostridia</taxon>
        <taxon>Eubacteriales</taxon>
        <taxon>Clostridiaceae</taxon>
        <taxon>Fervidicella</taxon>
    </lineage>
</organism>
<dbReference type="PANTHER" id="PTHR22911">
    <property type="entry name" value="ACYL-MALONYL CONDENSING ENZYME-RELATED"/>
    <property type="match status" value="1"/>
</dbReference>
<feature type="transmembrane region" description="Helical" evidence="2">
    <location>
        <begin position="95"/>
        <end position="116"/>
    </location>
</feature>
<accession>A0A017RTI8</accession>
<dbReference type="InterPro" id="IPR000620">
    <property type="entry name" value="EamA_dom"/>
</dbReference>
<name>A0A017RTI8_9CLOT</name>
<dbReference type="RefSeq" id="WP_051515103.1">
    <property type="nucleotide sequence ID" value="NZ_AZQP01000032.1"/>
</dbReference>
<feature type="transmembrane region" description="Helical" evidence="2">
    <location>
        <begin position="36"/>
        <end position="54"/>
    </location>
</feature>
<dbReference type="GO" id="GO:0016020">
    <property type="term" value="C:membrane"/>
    <property type="evidence" value="ECO:0007669"/>
    <property type="project" value="InterPro"/>
</dbReference>
<keyword evidence="2" id="KW-1133">Transmembrane helix</keyword>
<evidence type="ECO:0000313" key="4">
    <source>
        <dbReference type="EMBL" id="EYE87977.1"/>
    </source>
</evidence>
<feature type="transmembrane region" description="Helical" evidence="2">
    <location>
        <begin position="7"/>
        <end position="24"/>
    </location>
</feature>
<gene>
    <name evidence="4" type="ORF">Q428_10425</name>
</gene>
<dbReference type="Pfam" id="PF00892">
    <property type="entry name" value="EamA"/>
    <property type="match status" value="2"/>
</dbReference>
<comment type="similarity">
    <text evidence="1">Belongs to the EamA transporter family.</text>
</comment>
<dbReference type="OrthoDB" id="1894884at2"/>